<accession>A0ABY5PJQ2</accession>
<dbReference type="Gene3D" id="2.60.120.10">
    <property type="entry name" value="Jelly Rolls"/>
    <property type="match status" value="1"/>
</dbReference>
<feature type="region of interest" description="Disordered" evidence="1">
    <location>
        <begin position="1"/>
        <end position="44"/>
    </location>
</feature>
<name>A0ABY5PJQ2_9ACTN</name>
<proteinExistence type="predicted"/>
<feature type="domain" description="Sugar 3,4-ketoisomerase QdtA cupin" evidence="2">
    <location>
        <begin position="49"/>
        <end position="177"/>
    </location>
</feature>
<evidence type="ECO:0000256" key="1">
    <source>
        <dbReference type="SAM" id="MobiDB-lite"/>
    </source>
</evidence>
<evidence type="ECO:0000313" key="3">
    <source>
        <dbReference type="EMBL" id="UUY04797.1"/>
    </source>
</evidence>
<dbReference type="Proteomes" id="UP001058860">
    <property type="component" value="Chromosome"/>
</dbReference>
<evidence type="ECO:0000259" key="2">
    <source>
        <dbReference type="Pfam" id="PF05523"/>
    </source>
</evidence>
<dbReference type="SUPFAM" id="SSF51182">
    <property type="entry name" value="RmlC-like cupins"/>
    <property type="match status" value="1"/>
</dbReference>
<protein>
    <submittedName>
        <fullName evidence="3">FdtA/QdtA family cupin domain-containing protein</fullName>
    </submittedName>
</protein>
<dbReference type="Pfam" id="PF05523">
    <property type="entry name" value="FdtA"/>
    <property type="match status" value="1"/>
</dbReference>
<reference evidence="4" key="1">
    <citation type="submission" date="2021-11" db="EMBL/GenBank/DDBJ databases">
        <title>Cultivation dependent microbiological survey of springs from the worlds oldest radium mine currently devoted to the extraction of radon-saturated water.</title>
        <authorList>
            <person name="Kapinusova G."/>
            <person name="Smrhova T."/>
            <person name="Strejcek M."/>
            <person name="Suman J."/>
            <person name="Jani K."/>
            <person name="Pajer P."/>
            <person name="Uhlik O."/>
        </authorList>
    </citation>
    <scope>NUCLEOTIDE SEQUENCE [LARGE SCALE GENOMIC DNA]</scope>
    <source>
        <strain evidence="4">J379</strain>
    </source>
</reference>
<organism evidence="3 4">
    <name type="scientific">Svornostia abyssi</name>
    <dbReference type="NCBI Taxonomy" id="2898438"/>
    <lineage>
        <taxon>Bacteria</taxon>
        <taxon>Bacillati</taxon>
        <taxon>Actinomycetota</taxon>
        <taxon>Thermoleophilia</taxon>
        <taxon>Solirubrobacterales</taxon>
        <taxon>Baekduiaceae</taxon>
        <taxon>Svornostia</taxon>
    </lineage>
</organism>
<dbReference type="InterPro" id="IPR014710">
    <property type="entry name" value="RmlC-like_jellyroll"/>
</dbReference>
<dbReference type="InterPro" id="IPR008894">
    <property type="entry name" value="QdtA_cupin_dom"/>
</dbReference>
<keyword evidence="4" id="KW-1185">Reference proteome</keyword>
<dbReference type="CDD" id="cd20292">
    <property type="entry name" value="cupin_QdtA-like"/>
    <property type="match status" value="1"/>
</dbReference>
<evidence type="ECO:0000313" key="4">
    <source>
        <dbReference type="Proteomes" id="UP001058860"/>
    </source>
</evidence>
<sequence>MSVVPRQPASDRISVPSEPYLPTTEERRDAHPGRRVTDQRSHLREGKTGCRIVDLPRIADPRGNLTFVEGSNHIPFDIARVYYLYDVPGGEGRGGHAHQQLQQLVVAASGSLDVLVDDGTHRERFFLNRSYYGLYIPRMVWRELDDFSSGSVCLVLASRPYEEEDYFRDYGAFVAAKHGDNGTGLDTA</sequence>
<dbReference type="EMBL" id="CP088295">
    <property type="protein sequence ID" value="UUY04797.1"/>
    <property type="molecule type" value="Genomic_DNA"/>
</dbReference>
<feature type="compositionally biased region" description="Basic and acidic residues" evidence="1">
    <location>
        <begin position="24"/>
        <end position="44"/>
    </location>
</feature>
<dbReference type="InterPro" id="IPR011051">
    <property type="entry name" value="RmlC_Cupin_sf"/>
</dbReference>
<gene>
    <name evidence="3" type="ORF">LRS13_04515</name>
</gene>